<accession>A0A2T4MWC0</accession>
<protein>
    <recommendedName>
        <fullName evidence="3">ParB/Sulfiredoxin domain-containing protein</fullName>
    </recommendedName>
</protein>
<reference evidence="1 2" key="1">
    <citation type="submission" date="2018-03" db="EMBL/GenBank/DDBJ databases">
        <title>Aeromonas veronii whole genome sequencing and analysis.</title>
        <authorList>
            <person name="Xie H."/>
            <person name="Liu T."/>
            <person name="Wang K."/>
        </authorList>
    </citation>
    <scope>NUCLEOTIDE SEQUENCE [LARGE SCALE GENOMIC DNA]</scope>
    <source>
        <strain evidence="1 2">XH.VA.1</strain>
    </source>
</reference>
<evidence type="ECO:0000313" key="1">
    <source>
        <dbReference type="EMBL" id="PTH78891.1"/>
    </source>
</evidence>
<dbReference type="Proteomes" id="UP000241986">
    <property type="component" value="Unassembled WGS sequence"/>
</dbReference>
<name>A0A2T4MWC0_AERVE</name>
<dbReference type="AlphaFoldDB" id="A0A2T4MWC0"/>
<evidence type="ECO:0000313" key="2">
    <source>
        <dbReference type="Proteomes" id="UP000241986"/>
    </source>
</evidence>
<dbReference type="RefSeq" id="WP_107684516.1">
    <property type="nucleotide sequence ID" value="NZ_PZKL01000045.1"/>
</dbReference>
<gene>
    <name evidence="1" type="ORF">DAA48_20835</name>
</gene>
<sequence length="178" mass="20668">MIKNDFLRFFDIATLAREDLVKNKSRSKLIVMSIDDFLNMANPIEFEDLDKKSRMEALMLRLTTSKEKIDSIPLLFARIDPDAKKAQIIGHEGRHRAMLLRQLGCEYMPVMFTTSNMRFSEQNTPGCFDFIKSWPEVLVSENQKKSIGFPIKREQSEEMLFAAFVKGQQKEIEAEHCL</sequence>
<organism evidence="1 2">
    <name type="scientific">Aeromonas veronii</name>
    <dbReference type="NCBI Taxonomy" id="654"/>
    <lineage>
        <taxon>Bacteria</taxon>
        <taxon>Pseudomonadati</taxon>
        <taxon>Pseudomonadota</taxon>
        <taxon>Gammaproteobacteria</taxon>
        <taxon>Aeromonadales</taxon>
        <taxon>Aeromonadaceae</taxon>
        <taxon>Aeromonas</taxon>
    </lineage>
</organism>
<comment type="caution">
    <text evidence="1">The sequence shown here is derived from an EMBL/GenBank/DDBJ whole genome shotgun (WGS) entry which is preliminary data.</text>
</comment>
<evidence type="ECO:0008006" key="3">
    <source>
        <dbReference type="Google" id="ProtNLM"/>
    </source>
</evidence>
<proteinExistence type="predicted"/>
<dbReference type="EMBL" id="PZKL01000045">
    <property type="protein sequence ID" value="PTH78891.1"/>
    <property type="molecule type" value="Genomic_DNA"/>
</dbReference>